<dbReference type="PRINTS" id="PR00050">
    <property type="entry name" value="COLDSHOCK"/>
</dbReference>
<dbReference type="Pfam" id="PF00313">
    <property type="entry name" value="CSD"/>
    <property type="match status" value="1"/>
</dbReference>
<dbReference type="InterPro" id="IPR011129">
    <property type="entry name" value="CSD"/>
</dbReference>
<dbReference type="SMART" id="SM00357">
    <property type="entry name" value="CSP"/>
    <property type="match status" value="1"/>
</dbReference>
<name>A0A3M2L9Z5_9NOCA</name>
<gene>
    <name evidence="2" type="ORF">EBN03_10395</name>
</gene>
<evidence type="ECO:0000259" key="1">
    <source>
        <dbReference type="PROSITE" id="PS51857"/>
    </source>
</evidence>
<evidence type="ECO:0000313" key="2">
    <source>
        <dbReference type="EMBL" id="RMI33520.1"/>
    </source>
</evidence>
<protein>
    <submittedName>
        <fullName evidence="2">Cold shock domain-containing protein</fullName>
    </submittedName>
</protein>
<proteinExistence type="predicted"/>
<dbReference type="PANTHER" id="PTHR46565">
    <property type="entry name" value="COLD SHOCK DOMAIN PROTEIN 2"/>
    <property type="match status" value="1"/>
</dbReference>
<dbReference type="PANTHER" id="PTHR46565:SF20">
    <property type="entry name" value="COLD SHOCK DOMAIN-CONTAINING PROTEIN 4"/>
    <property type="match status" value="1"/>
</dbReference>
<sequence length="165" mass="18448">MAWWDKDLQSSTRCRRRFHRPTTPNPARVTTRVATGSGCRVSIGKLVSFDSSRGFGFIRPDDGGPDVFVHVNDIGLDEDELRQGRVFDFEVTEGDRGPKAVNLTAIGPAPAPRHPRRDRGTMTATEHKRLLTELLLDATPNLTAAEIVTLRERLTTFAEQHGWLD</sequence>
<accession>A0A3M2L9Z5</accession>
<dbReference type="SUPFAM" id="SSF50249">
    <property type="entry name" value="Nucleic acid-binding proteins"/>
    <property type="match status" value="1"/>
</dbReference>
<dbReference type="CDD" id="cd04458">
    <property type="entry name" value="CSP_CDS"/>
    <property type="match status" value="1"/>
</dbReference>
<reference evidence="2 3" key="1">
    <citation type="submission" date="2018-10" db="EMBL/GenBank/DDBJ databases">
        <title>Isolation from cow dung.</title>
        <authorList>
            <person name="Ling L."/>
        </authorList>
    </citation>
    <scope>NUCLEOTIDE SEQUENCE [LARGE SCALE GENOMIC DNA]</scope>
    <source>
        <strain evidence="2 3">NEAU-LL90</strain>
    </source>
</reference>
<feature type="domain" description="CSD" evidence="1">
    <location>
        <begin position="41"/>
        <end position="105"/>
    </location>
</feature>
<dbReference type="PROSITE" id="PS51857">
    <property type="entry name" value="CSD_2"/>
    <property type="match status" value="1"/>
</dbReference>
<organism evidence="2 3">
    <name type="scientific">Nocardia stercoris</name>
    <dbReference type="NCBI Taxonomy" id="2483361"/>
    <lineage>
        <taxon>Bacteria</taxon>
        <taxon>Bacillati</taxon>
        <taxon>Actinomycetota</taxon>
        <taxon>Actinomycetes</taxon>
        <taxon>Mycobacteriales</taxon>
        <taxon>Nocardiaceae</taxon>
        <taxon>Nocardia</taxon>
    </lineage>
</organism>
<dbReference type="InterPro" id="IPR012340">
    <property type="entry name" value="NA-bd_OB-fold"/>
</dbReference>
<evidence type="ECO:0000313" key="3">
    <source>
        <dbReference type="Proteomes" id="UP000279275"/>
    </source>
</evidence>
<keyword evidence="3" id="KW-1185">Reference proteome</keyword>
<dbReference type="EMBL" id="RFFH01000003">
    <property type="protein sequence ID" value="RMI33520.1"/>
    <property type="molecule type" value="Genomic_DNA"/>
</dbReference>
<comment type="caution">
    <text evidence="2">The sequence shown here is derived from an EMBL/GenBank/DDBJ whole genome shotgun (WGS) entry which is preliminary data.</text>
</comment>
<dbReference type="AlphaFoldDB" id="A0A3M2L9Z5"/>
<dbReference type="GO" id="GO:0003676">
    <property type="term" value="F:nucleic acid binding"/>
    <property type="evidence" value="ECO:0007669"/>
    <property type="project" value="InterPro"/>
</dbReference>
<dbReference type="InterPro" id="IPR002059">
    <property type="entry name" value="CSP_DNA-bd"/>
</dbReference>
<dbReference type="OrthoDB" id="4382049at2"/>
<dbReference type="Gene3D" id="2.40.50.140">
    <property type="entry name" value="Nucleic acid-binding proteins"/>
    <property type="match status" value="1"/>
</dbReference>
<dbReference type="Proteomes" id="UP000279275">
    <property type="component" value="Unassembled WGS sequence"/>
</dbReference>